<accession>A0A553NUS3</accession>
<dbReference type="InterPro" id="IPR035969">
    <property type="entry name" value="Rab-GAP_TBC_sf"/>
</dbReference>
<evidence type="ECO:0000256" key="1">
    <source>
        <dbReference type="ARBA" id="ARBA00022468"/>
    </source>
</evidence>
<evidence type="ECO:0000313" key="4">
    <source>
        <dbReference type="Proteomes" id="UP000318571"/>
    </source>
</evidence>
<reference evidence="3 4" key="1">
    <citation type="journal article" date="2018" name="Nat. Ecol. Evol.">
        <title>Genomic signatures of mitonuclear coevolution across populations of Tigriopus californicus.</title>
        <authorList>
            <person name="Barreto F.S."/>
            <person name="Watson E.T."/>
            <person name="Lima T.G."/>
            <person name="Willett C.S."/>
            <person name="Edmands S."/>
            <person name="Li W."/>
            <person name="Burton R.S."/>
        </authorList>
    </citation>
    <scope>NUCLEOTIDE SEQUENCE [LARGE SCALE GENOMIC DNA]</scope>
    <source>
        <strain evidence="3 4">San Diego</strain>
    </source>
</reference>
<keyword evidence="4" id="KW-1185">Reference proteome</keyword>
<dbReference type="PANTHER" id="PTHR47219:SF4">
    <property type="entry name" value="TBC1 DOMAIN FAMILY MEMBER 10A"/>
    <property type="match status" value="1"/>
</dbReference>
<dbReference type="Gene3D" id="1.10.10.750">
    <property type="entry name" value="Ypt/Rab-GAP domain of gyp1p, domain 1"/>
    <property type="match status" value="1"/>
</dbReference>
<dbReference type="OMA" id="QICHKYL"/>
<dbReference type="EMBL" id="VCGU01000010">
    <property type="protein sequence ID" value="TRY69170.1"/>
    <property type="molecule type" value="Genomic_DNA"/>
</dbReference>
<dbReference type="PANTHER" id="PTHR47219">
    <property type="entry name" value="RAB GTPASE-ACTIVATING PROTEIN 1-LIKE"/>
    <property type="match status" value="1"/>
</dbReference>
<sequence length="403" mass="46307">MLSRGTLEREDELPAHWNRVRDTLSVRPDEEAGLSATDGTSNVGSEFLDESVVSSMTDRYGFLSGPDNQVHSTKEAPDEEVEVRLVKTQIRREAKWLEMMNDWESHMLKDYKKVRERCRKGIPSSVRSAAWLKLSGAHFYLNQADKKHQFKRLYNQKTNSQNGQNWIDDIEKDLHRNFPTHELFGGTYEKIGQAGLFQVLKAYCVLHPAEGYCQAMAPIAALLLMNMPAEQAFWCMVMICDKYIPGYYSPGLEAIQLDGDILHGLLRRVSPAIYKHLKKQEIEPVLYMTEWFLCVYSRTLPWPTVMRVWDMFLCEGVKVLFRVGLVLIRAALPKSVRKNCPSMYETLDALKNLPPSITQEEVLVEEILRLNLKEDIMEREHRKQVKRRKAAKLAAATAKSNGS</sequence>
<dbReference type="PROSITE" id="PS50086">
    <property type="entry name" value="TBC_RABGAP"/>
    <property type="match status" value="1"/>
</dbReference>
<dbReference type="FunFam" id="1.10.10.750:FF:000001">
    <property type="entry name" value="TBC1 domain family member 10A"/>
    <property type="match status" value="1"/>
</dbReference>
<dbReference type="Pfam" id="PF00566">
    <property type="entry name" value="RabGAP-TBC"/>
    <property type="match status" value="1"/>
</dbReference>
<evidence type="ECO:0000313" key="3">
    <source>
        <dbReference type="EMBL" id="TRY69170.1"/>
    </source>
</evidence>
<dbReference type="FunFam" id="1.10.8.270:FF:000007">
    <property type="entry name" value="TBC1 domain family member 10A"/>
    <property type="match status" value="1"/>
</dbReference>
<proteinExistence type="predicted"/>
<comment type="caution">
    <text evidence="3">The sequence shown here is derived from an EMBL/GenBank/DDBJ whole genome shotgun (WGS) entry which is preliminary data.</text>
</comment>
<dbReference type="GO" id="GO:0005096">
    <property type="term" value="F:GTPase activator activity"/>
    <property type="evidence" value="ECO:0007669"/>
    <property type="project" value="UniProtKB-KW"/>
</dbReference>
<dbReference type="InterPro" id="IPR050302">
    <property type="entry name" value="Rab_GAP_TBC_domain"/>
</dbReference>
<dbReference type="SUPFAM" id="SSF47923">
    <property type="entry name" value="Ypt/Rab-GAP domain of gyp1p"/>
    <property type="match status" value="2"/>
</dbReference>
<protein>
    <recommendedName>
        <fullName evidence="2">Rab-GAP TBC domain-containing protein</fullName>
    </recommendedName>
</protein>
<dbReference type="Gene3D" id="1.10.8.270">
    <property type="entry name" value="putative rabgap domain of human tbc1 domain family member 14 like domains"/>
    <property type="match status" value="1"/>
</dbReference>
<dbReference type="GO" id="GO:0031267">
    <property type="term" value="F:small GTPase binding"/>
    <property type="evidence" value="ECO:0007669"/>
    <property type="project" value="TreeGrafter"/>
</dbReference>
<dbReference type="Gene3D" id="1.10.472.80">
    <property type="entry name" value="Ypt/Rab-GAP domain of gyp1p, domain 3"/>
    <property type="match status" value="1"/>
</dbReference>
<feature type="domain" description="Rab-GAP TBC" evidence="2">
    <location>
        <begin position="121"/>
        <end position="316"/>
    </location>
</feature>
<dbReference type="AlphaFoldDB" id="A0A553NUS3"/>
<dbReference type="FunFam" id="1.10.472.80:FF:000008">
    <property type="entry name" value="TBC1 domain family member 10A"/>
    <property type="match status" value="1"/>
</dbReference>
<name>A0A553NUS3_TIGCA</name>
<evidence type="ECO:0000259" key="2">
    <source>
        <dbReference type="PROSITE" id="PS50086"/>
    </source>
</evidence>
<dbReference type="GO" id="GO:0005886">
    <property type="term" value="C:plasma membrane"/>
    <property type="evidence" value="ECO:0007669"/>
    <property type="project" value="UniProtKB-ARBA"/>
</dbReference>
<dbReference type="SMART" id="SM00164">
    <property type="entry name" value="TBC"/>
    <property type="match status" value="1"/>
</dbReference>
<dbReference type="Proteomes" id="UP000318571">
    <property type="component" value="Chromosome 1"/>
</dbReference>
<dbReference type="InterPro" id="IPR000195">
    <property type="entry name" value="Rab-GAP-TBC_dom"/>
</dbReference>
<organism evidence="3 4">
    <name type="scientific">Tigriopus californicus</name>
    <name type="common">Marine copepod</name>
    <dbReference type="NCBI Taxonomy" id="6832"/>
    <lineage>
        <taxon>Eukaryota</taxon>
        <taxon>Metazoa</taxon>
        <taxon>Ecdysozoa</taxon>
        <taxon>Arthropoda</taxon>
        <taxon>Crustacea</taxon>
        <taxon>Multicrustacea</taxon>
        <taxon>Hexanauplia</taxon>
        <taxon>Copepoda</taxon>
        <taxon>Harpacticoida</taxon>
        <taxon>Harpacticidae</taxon>
        <taxon>Tigriopus</taxon>
    </lineage>
</organism>
<keyword evidence="1" id="KW-0343">GTPase activation</keyword>
<dbReference type="STRING" id="6832.A0A553NUS3"/>
<gene>
    <name evidence="3" type="ORF">TCAL_01370</name>
</gene>